<dbReference type="OrthoDB" id="5275938at2759"/>
<dbReference type="Proteomes" id="UP000452235">
    <property type="component" value="Unassembled WGS sequence"/>
</dbReference>
<feature type="compositionally biased region" description="Low complexity" evidence="1">
    <location>
        <begin position="49"/>
        <end position="65"/>
    </location>
</feature>
<proteinExistence type="predicted"/>
<dbReference type="EMBL" id="BLJY01000008">
    <property type="protein sequence ID" value="GFF18420.1"/>
    <property type="molecule type" value="Genomic_DNA"/>
</dbReference>
<comment type="caution">
    <text evidence="2">The sequence shown here is derived from an EMBL/GenBank/DDBJ whole genome shotgun (WGS) entry which is preliminary data.</text>
</comment>
<dbReference type="VEuPathDB" id="FungiDB:ATEG_06618"/>
<feature type="region of interest" description="Disordered" evidence="1">
    <location>
        <begin position="46"/>
        <end position="66"/>
    </location>
</feature>
<sequence>MENFSILDPMGDLLVVIKKPTADLFEDNSLVLDLVKVGEDAIPGYLQYDPNQPSSSNNDSTSTDPSDGECSYTECARFLVSSKHLSLGSSCLDLQLRLDENACTKKMKIPPCVQDVDAVWVLFSILHCRANNVPRVVDLEMLISITALVQYFDCVEPVQLTVLDTIETFRQKAIKAIIAKLYDRVEAAKQGKYCCGECNALILERLILLLQDRGLYPRPVPPFEGIGIDLLVSTIAYLGTDMQELEELCEQVQGLSMTQFNNA</sequence>
<evidence type="ECO:0000313" key="3">
    <source>
        <dbReference type="Proteomes" id="UP000452235"/>
    </source>
</evidence>
<accession>A0A5M3ZA36</accession>
<protein>
    <submittedName>
        <fullName evidence="2">Uncharacterized protein</fullName>
    </submittedName>
</protein>
<name>A0A5M3ZA36_ASPTE</name>
<keyword evidence="3" id="KW-1185">Reference proteome</keyword>
<organism evidence="2 3">
    <name type="scientific">Aspergillus terreus</name>
    <dbReference type="NCBI Taxonomy" id="33178"/>
    <lineage>
        <taxon>Eukaryota</taxon>
        <taxon>Fungi</taxon>
        <taxon>Dikarya</taxon>
        <taxon>Ascomycota</taxon>
        <taxon>Pezizomycotina</taxon>
        <taxon>Eurotiomycetes</taxon>
        <taxon>Eurotiomycetidae</taxon>
        <taxon>Eurotiales</taxon>
        <taxon>Aspergillaceae</taxon>
        <taxon>Aspergillus</taxon>
        <taxon>Aspergillus subgen. Circumdati</taxon>
    </lineage>
</organism>
<evidence type="ECO:0000313" key="2">
    <source>
        <dbReference type="EMBL" id="GFF18420.1"/>
    </source>
</evidence>
<reference evidence="2 3" key="1">
    <citation type="submission" date="2020-01" db="EMBL/GenBank/DDBJ databases">
        <title>Aspergillus terreus IFO 6365 whole genome shotgun sequence.</title>
        <authorList>
            <person name="Kanamasa S."/>
            <person name="Takahashi H."/>
        </authorList>
    </citation>
    <scope>NUCLEOTIDE SEQUENCE [LARGE SCALE GENOMIC DNA]</scope>
    <source>
        <strain evidence="2 3">IFO 6365</strain>
    </source>
</reference>
<dbReference type="AlphaFoldDB" id="A0A5M3ZA36"/>
<evidence type="ECO:0000256" key="1">
    <source>
        <dbReference type="SAM" id="MobiDB-lite"/>
    </source>
</evidence>
<gene>
    <name evidence="2" type="ORF">ATEIFO6365_0008036400</name>
</gene>